<gene>
    <name evidence="1" type="ORF">KP001_08580</name>
</gene>
<dbReference type="EMBL" id="CP077683">
    <property type="protein sequence ID" value="QXE92556.1"/>
    <property type="molecule type" value="Genomic_DNA"/>
</dbReference>
<keyword evidence="2" id="KW-1185">Reference proteome</keyword>
<proteinExistence type="predicted"/>
<dbReference type="Proteomes" id="UP000683559">
    <property type="component" value="Chromosome"/>
</dbReference>
<evidence type="ECO:0000313" key="1">
    <source>
        <dbReference type="EMBL" id="QXE92556.1"/>
    </source>
</evidence>
<evidence type="ECO:0000313" key="2">
    <source>
        <dbReference type="Proteomes" id="UP000683559"/>
    </source>
</evidence>
<organism evidence="1 2">
    <name type="scientific">Geomonas subterranea</name>
    <dbReference type="NCBI Taxonomy" id="2847989"/>
    <lineage>
        <taxon>Bacteria</taxon>
        <taxon>Pseudomonadati</taxon>
        <taxon>Thermodesulfobacteriota</taxon>
        <taxon>Desulfuromonadia</taxon>
        <taxon>Geobacterales</taxon>
        <taxon>Geobacteraceae</taxon>
        <taxon>Geomonas</taxon>
    </lineage>
</organism>
<dbReference type="RefSeq" id="WP_217289105.1">
    <property type="nucleotide sequence ID" value="NZ_CP077683.1"/>
</dbReference>
<name>A0ABX8LKN2_9BACT</name>
<protein>
    <submittedName>
        <fullName evidence="1">Uncharacterized protein</fullName>
    </submittedName>
</protein>
<sequence>MEPLKLEVKCVEKGYRVFRMSRIIRDSHDAERACKDFNSKIRSVSARTQDPEDIRLYEPGPQFGQFSRVTISIEEPGNEFRRKCRIGMLHWDDCFNACDLLKRELDGLIPLQMIQPGGAIQAPEKRNGIGDASVYVGDDGSFVGDYTASRTESIGSHVDKAMNYLRTGELHRAYAHLAEIKYEHIEQEALAGGYYNAFEDGYSAGHLWKSTASWDEIAIVGSNPILNPAEDGYGGTFHREADRILLAQYAQMLGVPAVETFPDSGCIWIEGFSEAVVDFWSVVTSDLSRRRAA</sequence>
<accession>A0ABX8LKN2</accession>
<reference evidence="1 2" key="1">
    <citation type="submission" date="2021-06" db="EMBL/GenBank/DDBJ databases">
        <title>Gemonas diversity in paddy soil.</title>
        <authorList>
            <person name="Liu G."/>
        </authorList>
    </citation>
    <scope>NUCLEOTIDE SEQUENCE [LARGE SCALE GENOMIC DNA]</scope>
    <source>
        <strain evidence="1 2">RG2</strain>
    </source>
</reference>